<evidence type="ECO:0000313" key="3">
    <source>
        <dbReference type="Proteomes" id="UP000193228"/>
    </source>
</evidence>
<evidence type="ECO:0000256" key="1">
    <source>
        <dbReference type="SAM" id="MobiDB-lite"/>
    </source>
</evidence>
<dbReference type="NCBIfam" id="TIGR03358">
    <property type="entry name" value="VI_chp_5"/>
    <property type="match status" value="1"/>
</dbReference>
<evidence type="ECO:0000313" key="2">
    <source>
        <dbReference type="EMBL" id="SMG61123.1"/>
    </source>
</evidence>
<dbReference type="OrthoDB" id="9789942at2"/>
<keyword evidence="3" id="KW-1185">Reference proteome</keyword>
<dbReference type="InterPro" id="IPR008312">
    <property type="entry name" value="T6SS_TssB1"/>
</dbReference>
<protein>
    <submittedName>
        <fullName evidence="2">Type VI secretion system protein ImpB</fullName>
    </submittedName>
</protein>
<sequence>MPRQSDAQKFIGKSRAPRVQIEYDVEVYGAQKKVELPFVVGVMSDLSGDNSDSRVSLENREFESFSVENFDERMTEIEPTLRANVPNVLTNDGTLLDLDLKFRSMADFEPGSVVQRVPELARLLEARNRLTELISYMDGKISAESVIEELLKRTTADEVSGTTSHVDDAAHQPGQVGDQK</sequence>
<organism evidence="2 3">
    <name type="scientific">Paraburkholderia susongensis</name>
    <dbReference type="NCBI Taxonomy" id="1515439"/>
    <lineage>
        <taxon>Bacteria</taxon>
        <taxon>Pseudomonadati</taxon>
        <taxon>Pseudomonadota</taxon>
        <taxon>Betaproteobacteria</taxon>
        <taxon>Burkholderiales</taxon>
        <taxon>Burkholderiaceae</taxon>
        <taxon>Paraburkholderia</taxon>
    </lineage>
</organism>
<dbReference type="Proteomes" id="UP000193228">
    <property type="component" value="Unassembled WGS sequence"/>
</dbReference>
<feature type="region of interest" description="Disordered" evidence="1">
    <location>
        <begin position="158"/>
        <end position="180"/>
    </location>
</feature>
<dbReference type="RefSeq" id="WP_085489697.1">
    <property type="nucleotide sequence ID" value="NZ_FXAT01000019.1"/>
</dbReference>
<dbReference type="PANTHER" id="PTHR35850:SF1">
    <property type="entry name" value="TYPE VI SECRETION SYSTEM SHEATH PROTEIN TSSB1"/>
    <property type="match status" value="1"/>
</dbReference>
<dbReference type="PIRSF" id="PIRSF028301">
    <property type="entry name" value="UCP028301"/>
    <property type="match status" value="1"/>
</dbReference>
<proteinExistence type="predicted"/>
<name>A0A1X7M6I2_9BURK</name>
<dbReference type="EMBL" id="FXAT01000019">
    <property type="protein sequence ID" value="SMG61123.1"/>
    <property type="molecule type" value="Genomic_DNA"/>
</dbReference>
<accession>A0A1X7M6I2</accession>
<dbReference type="Pfam" id="PF05591">
    <property type="entry name" value="T6SS_VipA"/>
    <property type="match status" value="1"/>
</dbReference>
<dbReference type="STRING" id="1515439.SAMN06265784_11975"/>
<reference evidence="3" key="1">
    <citation type="submission" date="2017-04" db="EMBL/GenBank/DDBJ databases">
        <authorList>
            <person name="Varghese N."/>
            <person name="Submissions S."/>
        </authorList>
    </citation>
    <scope>NUCLEOTIDE SEQUENCE [LARGE SCALE GENOMIC DNA]</scope>
    <source>
        <strain evidence="3">LMG 29540</strain>
    </source>
</reference>
<dbReference type="AlphaFoldDB" id="A0A1X7M6I2"/>
<dbReference type="PANTHER" id="PTHR35850">
    <property type="entry name" value="CYTOPLASMIC PROTEIN-RELATED"/>
    <property type="match status" value="1"/>
</dbReference>
<gene>
    <name evidence="2" type="ORF">SAMN06265784_11975</name>
</gene>